<gene>
    <name evidence="3" type="ORF">SCF082_LOCUS51004</name>
</gene>
<evidence type="ECO:0000256" key="1">
    <source>
        <dbReference type="SAM" id="MobiDB-lite"/>
    </source>
</evidence>
<comment type="caution">
    <text evidence="3">The sequence shown here is derived from an EMBL/GenBank/DDBJ whole genome shotgun (WGS) entry which is preliminary data.</text>
</comment>
<evidence type="ECO:0000313" key="3">
    <source>
        <dbReference type="EMBL" id="CAK9109780.1"/>
    </source>
</evidence>
<protein>
    <recommendedName>
        <fullName evidence="5">Methyltransferase FkbM domain-containing protein</fullName>
    </recommendedName>
</protein>
<feature type="region of interest" description="Disordered" evidence="1">
    <location>
        <begin position="35"/>
        <end position="54"/>
    </location>
</feature>
<dbReference type="EMBL" id="CAXAMM010043373">
    <property type="protein sequence ID" value="CAK9109780.1"/>
    <property type="molecule type" value="Genomic_DNA"/>
</dbReference>
<sequence>MWRWVVALALLSLGGAWWFGVANCRVPGKRAVEAPKKRAGKARGPAVPATSSEVQQARLDAWPPQHRPNGTMLKQPWVSGGQGNPCVPALHHLPPRGDYEYHPSDLEKQWIDVRRRGKICATAKEQEQQAQLWLSYTASVFQAKQRPAREPTEEEAGVLSYFSYPRPDGSRVNRYLEPLHGAAGHPLASEGCAMGNQSIDEQNVTYLLPENACTKEGNRTKGVFFDLGCGANVVGFENYDYAAAANGSGMRSSIPFFFRMYADRCIDFQAIYAWQAERVDHKHFWDPLPDPIRARFRFFNRPVQEHLCPDSPQGNLTERGGFLKLLTATVSLEDYVVVKVDMGSLALETRELAIVESIAHLPELSNLIDELYFDYHFYTGIGGDHFGGRDVDTAINLMLRLREAGIRSHFWV</sequence>
<feature type="signal peptide" evidence="2">
    <location>
        <begin position="1"/>
        <end position="16"/>
    </location>
</feature>
<proteinExistence type="predicted"/>
<evidence type="ECO:0008006" key="5">
    <source>
        <dbReference type="Google" id="ProtNLM"/>
    </source>
</evidence>
<evidence type="ECO:0000313" key="4">
    <source>
        <dbReference type="Proteomes" id="UP001642464"/>
    </source>
</evidence>
<accession>A0ABP0SBP1</accession>
<dbReference type="Proteomes" id="UP001642464">
    <property type="component" value="Unassembled WGS sequence"/>
</dbReference>
<keyword evidence="4" id="KW-1185">Reference proteome</keyword>
<name>A0ABP0SBP1_9DINO</name>
<feature type="chain" id="PRO_5046255768" description="Methyltransferase FkbM domain-containing protein" evidence="2">
    <location>
        <begin position="17"/>
        <end position="412"/>
    </location>
</feature>
<reference evidence="3 4" key="1">
    <citation type="submission" date="2024-02" db="EMBL/GenBank/DDBJ databases">
        <authorList>
            <person name="Chen Y."/>
            <person name="Shah S."/>
            <person name="Dougan E. K."/>
            <person name="Thang M."/>
            <person name="Chan C."/>
        </authorList>
    </citation>
    <scope>NUCLEOTIDE SEQUENCE [LARGE SCALE GENOMIC DNA]</scope>
</reference>
<organism evidence="3 4">
    <name type="scientific">Durusdinium trenchii</name>
    <dbReference type="NCBI Taxonomy" id="1381693"/>
    <lineage>
        <taxon>Eukaryota</taxon>
        <taxon>Sar</taxon>
        <taxon>Alveolata</taxon>
        <taxon>Dinophyceae</taxon>
        <taxon>Suessiales</taxon>
        <taxon>Symbiodiniaceae</taxon>
        <taxon>Durusdinium</taxon>
    </lineage>
</organism>
<evidence type="ECO:0000256" key="2">
    <source>
        <dbReference type="SAM" id="SignalP"/>
    </source>
</evidence>
<keyword evidence="2" id="KW-0732">Signal</keyword>